<sequence length="87" mass="9223">MEVGGTWCVVEMGAGGCVPKALGPCAFGLVFGTVLDFPIFLEGRGGDTESLWLFTATIWAVNSILETEDGSFEKFEGLRTAGKKSKS</sequence>
<protein>
    <submittedName>
        <fullName evidence="1">Uncharacterized protein</fullName>
    </submittedName>
</protein>
<reference evidence="1 2" key="1">
    <citation type="journal article" date="2018" name="Mol. Plant">
        <title>The genome of Artemisia annua provides insight into the evolution of Asteraceae family and artemisinin biosynthesis.</title>
        <authorList>
            <person name="Shen Q."/>
            <person name="Zhang L."/>
            <person name="Liao Z."/>
            <person name="Wang S."/>
            <person name="Yan T."/>
            <person name="Shi P."/>
            <person name="Liu M."/>
            <person name="Fu X."/>
            <person name="Pan Q."/>
            <person name="Wang Y."/>
            <person name="Lv Z."/>
            <person name="Lu X."/>
            <person name="Zhang F."/>
            <person name="Jiang W."/>
            <person name="Ma Y."/>
            <person name="Chen M."/>
            <person name="Hao X."/>
            <person name="Li L."/>
            <person name="Tang Y."/>
            <person name="Lv G."/>
            <person name="Zhou Y."/>
            <person name="Sun X."/>
            <person name="Brodelius P.E."/>
            <person name="Rose J.K.C."/>
            <person name="Tang K."/>
        </authorList>
    </citation>
    <scope>NUCLEOTIDE SEQUENCE [LARGE SCALE GENOMIC DNA]</scope>
    <source>
        <strain evidence="2">cv. Huhao1</strain>
        <tissue evidence="1">Leaf</tissue>
    </source>
</reference>
<gene>
    <name evidence="1" type="ORF">CTI12_AA596000</name>
</gene>
<dbReference type="AlphaFoldDB" id="A0A2U1KJK7"/>
<accession>A0A2U1KJK7</accession>
<dbReference type="EMBL" id="PKPP01017579">
    <property type="protein sequence ID" value="PWA36843.1"/>
    <property type="molecule type" value="Genomic_DNA"/>
</dbReference>
<evidence type="ECO:0000313" key="1">
    <source>
        <dbReference type="EMBL" id="PWA36843.1"/>
    </source>
</evidence>
<name>A0A2U1KJK7_ARTAN</name>
<dbReference type="Proteomes" id="UP000245207">
    <property type="component" value="Unassembled WGS sequence"/>
</dbReference>
<comment type="caution">
    <text evidence="1">The sequence shown here is derived from an EMBL/GenBank/DDBJ whole genome shotgun (WGS) entry which is preliminary data.</text>
</comment>
<keyword evidence="2" id="KW-1185">Reference proteome</keyword>
<organism evidence="1 2">
    <name type="scientific">Artemisia annua</name>
    <name type="common">Sweet wormwood</name>
    <dbReference type="NCBI Taxonomy" id="35608"/>
    <lineage>
        <taxon>Eukaryota</taxon>
        <taxon>Viridiplantae</taxon>
        <taxon>Streptophyta</taxon>
        <taxon>Embryophyta</taxon>
        <taxon>Tracheophyta</taxon>
        <taxon>Spermatophyta</taxon>
        <taxon>Magnoliopsida</taxon>
        <taxon>eudicotyledons</taxon>
        <taxon>Gunneridae</taxon>
        <taxon>Pentapetalae</taxon>
        <taxon>asterids</taxon>
        <taxon>campanulids</taxon>
        <taxon>Asterales</taxon>
        <taxon>Asteraceae</taxon>
        <taxon>Asteroideae</taxon>
        <taxon>Anthemideae</taxon>
        <taxon>Artemisiinae</taxon>
        <taxon>Artemisia</taxon>
    </lineage>
</organism>
<proteinExistence type="predicted"/>
<evidence type="ECO:0000313" key="2">
    <source>
        <dbReference type="Proteomes" id="UP000245207"/>
    </source>
</evidence>